<feature type="transmembrane region" description="Helical" evidence="2">
    <location>
        <begin position="64"/>
        <end position="85"/>
    </location>
</feature>
<name>A0AAJ5SFT6_MICMQ</name>
<feature type="transmembrane region" description="Helical" evidence="2">
    <location>
        <begin position="7"/>
        <end position="32"/>
    </location>
</feature>
<evidence type="ECO:0000313" key="3">
    <source>
        <dbReference type="EMBL" id="WEF20239.1"/>
    </source>
</evidence>
<proteinExistence type="predicted"/>
<keyword evidence="2" id="KW-1133">Transmembrane helix</keyword>
<keyword evidence="2" id="KW-0472">Membrane</keyword>
<accession>A0AAJ5SFT6</accession>
<evidence type="ECO:0000256" key="1">
    <source>
        <dbReference type="SAM" id="MobiDB-lite"/>
    </source>
</evidence>
<reference evidence="3" key="1">
    <citation type="submission" date="2023-02" db="EMBL/GenBank/DDBJ databases">
        <title>Genome sequence of Microbacterium liquefaciens B1075.</title>
        <authorList>
            <person name="Cao J."/>
            <person name="Li X."/>
        </authorList>
    </citation>
    <scope>NUCLEOTIDE SEQUENCE</scope>
    <source>
        <strain evidence="3">B1075</strain>
    </source>
</reference>
<sequence length="109" mass="11380">MRRSIVLGVITGIFTGIIALALVMVVSLALTFANGADVVIPGIFESWSGAAPDGTPQLRFLPNFAGMGVVLLVWTAVITLLFVYLAKPRSRASVADAPGSPSTEDVKAH</sequence>
<protein>
    <submittedName>
        <fullName evidence="3">Uncharacterized protein</fullName>
    </submittedName>
</protein>
<dbReference type="GeneID" id="87016703"/>
<gene>
    <name evidence="3" type="ORF">PWF71_13250</name>
</gene>
<dbReference type="AlphaFoldDB" id="A0AAJ5SFT6"/>
<evidence type="ECO:0000313" key="4">
    <source>
        <dbReference type="Proteomes" id="UP001214756"/>
    </source>
</evidence>
<feature type="region of interest" description="Disordered" evidence="1">
    <location>
        <begin position="90"/>
        <end position="109"/>
    </location>
</feature>
<dbReference type="RefSeq" id="WP_031205610.1">
    <property type="nucleotide sequence ID" value="NZ_CBDRLE010000001.1"/>
</dbReference>
<dbReference type="EMBL" id="CP118606">
    <property type="protein sequence ID" value="WEF20239.1"/>
    <property type="molecule type" value="Genomic_DNA"/>
</dbReference>
<organism evidence="3 4">
    <name type="scientific">Microbacterium maritypicum</name>
    <name type="common">Microbacterium liquefaciens</name>
    <dbReference type="NCBI Taxonomy" id="33918"/>
    <lineage>
        <taxon>Bacteria</taxon>
        <taxon>Bacillati</taxon>
        <taxon>Actinomycetota</taxon>
        <taxon>Actinomycetes</taxon>
        <taxon>Micrococcales</taxon>
        <taxon>Microbacteriaceae</taxon>
        <taxon>Microbacterium</taxon>
    </lineage>
</organism>
<dbReference type="Proteomes" id="UP001214756">
    <property type="component" value="Chromosome"/>
</dbReference>
<keyword evidence="2" id="KW-0812">Transmembrane</keyword>
<evidence type="ECO:0000256" key="2">
    <source>
        <dbReference type="SAM" id="Phobius"/>
    </source>
</evidence>